<dbReference type="GO" id="GO:0009401">
    <property type="term" value="P:phosphoenolpyruvate-dependent sugar phosphotransferase system"/>
    <property type="evidence" value="ECO:0007669"/>
    <property type="project" value="UniProtKB-KW"/>
</dbReference>
<evidence type="ECO:0000256" key="7">
    <source>
        <dbReference type="ARBA" id="ARBA00022777"/>
    </source>
</evidence>
<evidence type="ECO:0000256" key="5">
    <source>
        <dbReference type="ARBA" id="ARBA00022679"/>
    </source>
</evidence>
<dbReference type="Pfam" id="PF03610">
    <property type="entry name" value="EIIA-man"/>
    <property type="match status" value="1"/>
</dbReference>
<dbReference type="InterPro" id="IPR004701">
    <property type="entry name" value="PTS_EIIA_man-typ"/>
</dbReference>
<dbReference type="SUPFAM" id="SSF53062">
    <property type="entry name" value="PTS system fructose IIA component-like"/>
    <property type="match status" value="1"/>
</dbReference>
<dbReference type="GO" id="GO:0016301">
    <property type="term" value="F:kinase activity"/>
    <property type="evidence" value="ECO:0007669"/>
    <property type="project" value="UniProtKB-KW"/>
</dbReference>
<organism evidence="9 10">
    <name type="scientific">Lactococcus protaetiae</name>
    <dbReference type="NCBI Taxonomy" id="2592653"/>
    <lineage>
        <taxon>Bacteria</taxon>
        <taxon>Bacillati</taxon>
        <taxon>Bacillota</taxon>
        <taxon>Bacilli</taxon>
        <taxon>Lactobacillales</taxon>
        <taxon>Streptococcaceae</taxon>
        <taxon>Lactococcus</taxon>
    </lineage>
</organism>
<keyword evidence="3" id="KW-0963">Cytoplasm</keyword>
<dbReference type="AlphaFoldDB" id="A0A514Z657"/>
<dbReference type="InterPro" id="IPR036662">
    <property type="entry name" value="PTS_EIIA_man-typ_sf"/>
</dbReference>
<dbReference type="RefSeq" id="WP_142765708.1">
    <property type="nucleotide sequence ID" value="NZ_CP041356.1"/>
</dbReference>
<evidence type="ECO:0000313" key="9">
    <source>
        <dbReference type="EMBL" id="QDK70070.1"/>
    </source>
</evidence>
<name>A0A514Z657_9LACT</name>
<evidence type="ECO:0000256" key="4">
    <source>
        <dbReference type="ARBA" id="ARBA00022597"/>
    </source>
</evidence>
<reference evidence="9 10" key="1">
    <citation type="submission" date="2019-07" db="EMBL/GenBank/DDBJ databases">
        <title>Genome sequencing of KACC 19320.</title>
        <authorList>
            <person name="Heo J."/>
            <person name="Kim S.-J."/>
            <person name="Kim J.-S."/>
            <person name="Hong S.-B."/>
            <person name="Kwon S.-W."/>
        </authorList>
    </citation>
    <scope>NUCLEOTIDE SEQUENCE [LARGE SCALE GENOMIC DNA]</scope>
    <source>
        <strain evidence="9 10">KACC 19320</strain>
    </source>
</reference>
<evidence type="ECO:0000313" key="10">
    <source>
        <dbReference type="Proteomes" id="UP000315128"/>
    </source>
</evidence>
<evidence type="ECO:0000256" key="1">
    <source>
        <dbReference type="ARBA" id="ARBA00004496"/>
    </source>
</evidence>
<dbReference type="PANTHER" id="PTHR33799:SF1">
    <property type="entry name" value="PTS SYSTEM MANNOSE-SPECIFIC EIIAB COMPONENT-RELATED"/>
    <property type="match status" value="1"/>
</dbReference>
<dbReference type="OrthoDB" id="9799827at2"/>
<dbReference type="GO" id="GO:0016020">
    <property type="term" value="C:membrane"/>
    <property type="evidence" value="ECO:0007669"/>
    <property type="project" value="InterPro"/>
</dbReference>
<keyword evidence="5" id="KW-0808">Transferase</keyword>
<dbReference type="PROSITE" id="PS51096">
    <property type="entry name" value="PTS_EIIA_TYPE_4"/>
    <property type="match status" value="1"/>
</dbReference>
<dbReference type="GO" id="GO:0005737">
    <property type="term" value="C:cytoplasm"/>
    <property type="evidence" value="ECO:0007669"/>
    <property type="project" value="UniProtKB-SubCell"/>
</dbReference>
<dbReference type="Gene3D" id="3.40.50.510">
    <property type="entry name" value="Phosphotransferase system, mannose-type IIA component"/>
    <property type="match status" value="1"/>
</dbReference>
<keyword evidence="7" id="KW-0418">Kinase</keyword>
<keyword evidence="4 9" id="KW-0762">Sugar transport</keyword>
<feature type="domain" description="PTS EIIA type-4" evidence="8">
    <location>
        <begin position="1"/>
        <end position="119"/>
    </location>
</feature>
<dbReference type="PANTHER" id="PTHR33799">
    <property type="entry name" value="PTS PERMEASE-RELATED-RELATED"/>
    <property type="match status" value="1"/>
</dbReference>
<evidence type="ECO:0000256" key="3">
    <source>
        <dbReference type="ARBA" id="ARBA00022490"/>
    </source>
</evidence>
<accession>A0A514Z657</accession>
<dbReference type="InterPro" id="IPR051471">
    <property type="entry name" value="Bacterial_PTS_sugar_comp"/>
</dbReference>
<evidence type="ECO:0000256" key="2">
    <source>
        <dbReference type="ARBA" id="ARBA00022448"/>
    </source>
</evidence>
<sequence length="142" mass="15516">MQLIITGHGHYATGLQSTVQLLAGTLSGVEFIDFTAEMSESDLEQQFPKMDDLVFFCDLVGGTPYKQAVLIASQYKNVAVVAGCNIGALLEVALQNDIPNFEDAHELAQLFIESSHSAIQEFTAKKYVEIPEDEGFNGTKKI</sequence>
<keyword evidence="2" id="KW-0813">Transport</keyword>
<keyword evidence="10" id="KW-1185">Reference proteome</keyword>
<gene>
    <name evidence="9" type="ORF">FLP15_01360</name>
</gene>
<dbReference type="Proteomes" id="UP000315128">
    <property type="component" value="Chromosome"/>
</dbReference>
<dbReference type="EMBL" id="CP041356">
    <property type="protein sequence ID" value="QDK70070.1"/>
    <property type="molecule type" value="Genomic_DNA"/>
</dbReference>
<proteinExistence type="predicted"/>
<evidence type="ECO:0000256" key="6">
    <source>
        <dbReference type="ARBA" id="ARBA00022683"/>
    </source>
</evidence>
<dbReference type="CDD" id="cd00006">
    <property type="entry name" value="PTS_IIA_man"/>
    <property type="match status" value="1"/>
</dbReference>
<comment type="subcellular location">
    <subcellularLocation>
        <location evidence="1">Cytoplasm</location>
    </subcellularLocation>
</comment>
<keyword evidence="6" id="KW-0598">Phosphotransferase system</keyword>
<protein>
    <submittedName>
        <fullName evidence="9">PTS sugar transporter subunit IIA</fullName>
    </submittedName>
</protein>
<dbReference type="InterPro" id="IPR033887">
    <property type="entry name" value="PTS_IIA_man"/>
</dbReference>
<dbReference type="KEGG" id="lack:FLP15_01360"/>
<evidence type="ECO:0000259" key="8">
    <source>
        <dbReference type="PROSITE" id="PS51096"/>
    </source>
</evidence>